<feature type="compositionally biased region" description="Polar residues" evidence="6">
    <location>
        <begin position="1762"/>
        <end position="1802"/>
    </location>
</feature>
<reference evidence="7 8" key="1">
    <citation type="journal article" date="2018" name="Front. Microbiol.">
        <title>Genome-Wide Analysis of Corynespora cassiicola Leaf Fall Disease Putative Effectors.</title>
        <authorList>
            <person name="Lopez D."/>
            <person name="Ribeiro S."/>
            <person name="Label P."/>
            <person name="Fumanal B."/>
            <person name="Venisse J.S."/>
            <person name="Kohler A."/>
            <person name="de Oliveira R.R."/>
            <person name="Labutti K."/>
            <person name="Lipzen A."/>
            <person name="Lail K."/>
            <person name="Bauer D."/>
            <person name="Ohm R.A."/>
            <person name="Barry K.W."/>
            <person name="Spatafora J."/>
            <person name="Grigoriev I.V."/>
            <person name="Martin F.M."/>
            <person name="Pujade-Renaud V."/>
        </authorList>
    </citation>
    <scope>NUCLEOTIDE SEQUENCE [LARGE SCALE GENOMIC DNA]</scope>
    <source>
        <strain evidence="7 8">Philippines</strain>
    </source>
</reference>
<comment type="function">
    <text evidence="1">Has a role in a nucleosome assembly pathway that is required for the integrity of heterochromatin and proper chromosome segregation.</text>
</comment>
<dbReference type="OrthoDB" id="77564at2759"/>
<feature type="compositionally biased region" description="Low complexity" evidence="6">
    <location>
        <begin position="1745"/>
        <end position="1761"/>
    </location>
</feature>
<dbReference type="GO" id="GO:0005634">
    <property type="term" value="C:nucleus"/>
    <property type="evidence" value="ECO:0007669"/>
    <property type="project" value="UniProtKB-SubCell"/>
</dbReference>
<dbReference type="PANTHER" id="PTHR15502:SF7">
    <property type="entry name" value="CALCINEURIN-BINDING PROTEIN CABIN-1"/>
    <property type="match status" value="1"/>
</dbReference>
<feature type="compositionally biased region" description="Basic and acidic residues" evidence="6">
    <location>
        <begin position="385"/>
        <end position="395"/>
    </location>
</feature>
<dbReference type="GO" id="GO:0031491">
    <property type="term" value="F:nucleosome binding"/>
    <property type="evidence" value="ECO:0007669"/>
    <property type="project" value="TreeGrafter"/>
</dbReference>
<feature type="compositionally biased region" description="Polar residues" evidence="6">
    <location>
        <begin position="1875"/>
        <end position="1894"/>
    </location>
</feature>
<feature type="compositionally biased region" description="Basic and acidic residues" evidence="6">
    <location>
        <begin position="352"/>
        <end position="363"/>
    </location>
</feature>
<dbReference type="Proteomes" id="UP000240883">
    <property type="component" value="Unassembled WGS sequence"/>
</dbReference>
<evidence type="ECO:0000313" key="8">
    <source>
        <dbReference type="Proteomes" id="UP000240883"/>
    </source>
</evidence>
<evidence type="ECO:0000313" key="7">
    <source>
        <dbReference type="EMBL" id="PSN66836.1"/>
    </source>
</evidence>
<proteinExistence type="inferred from homology"/>
<accession>A0A2T2NNH6</accession>
<dbReference type="PANTHER" id="PTHR15502">
    <property type="entry name" value="CALCINEURIN-BINDING PROTEIN CABIN 1-RELATED"/>
    <property type="match status" value="1"/>
</dbReference>
<organism evidence="7 8">
    <name type="scientific">Corynespora cassiicola Philippines</name>
    <dbReference type="NCBI Taxonomy" id="1448308"/>
    <lineage>
        <taxon>Eukaryota</taxon>
        <taxon>Fungi</taxon>
        <taxon>Dikarya</taxon>
        <taxon>Ascomycota</taxon>
        <taxon>Pezizomycotina</taxon>
        <taxon>Dothideomycetes</taxon>
        <taxon>Pleosporomycetidae</taxon>
        <taxon>Pleosporales</taxon>
        <taxon>Corynesporascaceae</taxon>
        <taxon>Corynespora</taxon>
    </lineage>
</organism>
<comment type="similarity">
    <text evidence="3">Belongs to the HIR3 family.</text>
</comment>
<feature type="compositionally biased region" description="Acidic residues" evidence="6">
    <location>
        <begin position="373"/>
        <end position="384"/>
    </location>
</feature>
<evidence type="ECO:0000256" key="3">
    <source>
        <dbReference type="ARBA" id="ARBA00007335"/>
    </source>
</evidence>
<dbReference type="GO" id="GO:0006325">
    <property type="term" value="P:chromatin organization"/>
    <property type="evidence" value="ECO:0007669"/>
    <property type="project" value="InterPro"/>
</dbReference>
<evidence type="ECO:0000256" key="6">
    <source>
        <dbReference type="SAM" id="MobiDB-lite"/>
    </source>
</evidence>
<evidence type="ECO:0000256" key="2">
    <source>
        <dbReference type="ARBA" id="ARBA00004123"/>
    </source>
</evidence>
<evidence type="ECO:0000256" key="5">
    <source>
        <dbReference type="ARBA" id="ARBA00023242"/>
    </source>
</evidence>
<name>A0A2T2NNH6_CORCC</name>
<comment type="subcellular location">
    <subcellularLocation>
        <location evidence="2">Nucleus</location>
    </subcellularLocation>
</comment>
<sequence>MSKMSSWKALNVESDNESEDEVDNTKEIQIEDALKLYQAALKYHAEGPQSYEKAAEAYKALFDSDIFKYTESLSEYKRHELFGETLVFDTILQDDYDTGTIQSSGANDSAPNTLPQILHLSYKNHGQFMLEAMQHWVRQHGPFPPNQTSSHILGALTYFAEALDKEDTDLDLWLRTASVAALVGSQRITRYCLEAVLDGDDELFDSILRLPGLEEGFAGQQLRDLVAKLEDNLSLMQAPLSTMKRKKLSETLKKRLNPYPFAPLPSEVTISDRSRILPEPAQPRAFNYTKWDWAGVGEGIVAFYVSEQNGNMPDVQPGASFTIAIPPTAEQDQETASDSGPPAKESTAGAAPKDKSEEPKDEPANATETVEKDGDDVVMEDQEKEEAQKPQDRSSKTPTDAATTSTSRKRSTDSAGLPETADGGRLRSKRIRARESITDQAAAVEAAAQDTAKQLEDQLWPYTHADKCLAEVVNDSYAKMGVQELDSTEKLRRLISDILSGSTPATELDSVDSAACDLFTAIQSGASKIAPVMLSADPVDLGGASREAGLNAFLGYAKSSMSQACAKPLLGTEKLLQFVRNSNNGWLSIKEIAFAWIEFLLTPGSFPRPENAESESHSSYMQYRWPEDLKRNLVQMIVNMDEVIYEQMLARVDELSTAILQAQSESQEYSLSGFDKAQIEIVETLFELHLDVYSLIRHPNSGVDVMTQTVQSDRLRRWAILSREVLQMRSNIDREIGLDELALRHIWATVFHMSVDDEIAPDYVIYAMEELKYTFQSLDGRVIDVQNNAVMPELSVAAIDRELVRISMKDFFLKVFDEDEKDPVAVIESLEPILESQAVRVESTGTDDGQEGSRTESSSTPEQSDQQTDVQPLRPSPHQEMRKFLDSASVNLRLSLWQRLREAYESIEYPPKVLSCYLRSVETLVGEFKSSTFRESSQAERHIQLIRRLRIIDEVVVKILQIIRSERTAFDCLSYEHMQTSMSAITDLLRIMSAKNIFQDLVRVGQLPVSRIEGLPAGTFPNMIARLNDVHMRLWMLQYYLLKEGISQMPKEFAIPSDEHFEFLRHVHHATGVRGYSHMAGRQFLRLEKDEILRIDDVSDSGNRDNELAQVLYDLYGLKLFTDPSDLQEFGSSPDILDKRTALSLLPFVLTQVEKVDIKDLAKTDLKVSIDKIHGALGRPKTNEDISLNRKMLTTHFKSPINPISLFNCLKGVDSISTKPIPSEAAVAAAKGWYFLMGNIALNKFRSQKRQGAGPTEDLNFAQAFFLQDLEYSIDRWETWYRLAQANDTQLEEAVLWSAEKMNSNSVELINFQRAAIHCYTMAVACAVRDADPSADGQAKVSQMYTDFGNRIYSSSREPFSMAAFTIRETEHKFYSASASQMVYQSIPFSPLSPYTAWKFAGVLYKRAIQINPDKWWNYFMLGKCQWKMFCHNADAAIAQSRGEHIPIYPNGPSLDQVVDSFISAIETLPEKKGRGGEPILEPHYKLVSVAHKLVHRKAIDTRRAEEIIKHTSYSQNIPSPEGSDDWERYILAVLKALRAADKSAWHHRIIARSAHVIYDDSSDMMVAHGAKHELTQQMFTKTMAVQVWKPENERPGRHFVYTTRYTKFFVHLLDQTGDKVNMEMLARRVRRKQTDFFEHSKLWNELCLRYLKMLRRMGKIPDGHEDTAFRSLNGEEFATKSARLEAWSQNPATQHPVLDVLRDAIELKRINNGLMKAVVIDDLIGDTFAQLYTSVGQTLPPLPSEQQQQQQQQPPTSQSTVNPAVQQPGGSVPVSSLMHSQADGSTTESSNQSFGILQSHLQAQQPQQPPEPAPKSRAKAVGRREIARRAEACAQKPIGATSTTIPIRSPPATTHMALPAPARESPDKAAEPAATTSSEQLQVPNSGTVTAAASVTDVERSAPASVHDDADDESELSELDESEVQEMAQQAGVRAISASQKPLFPNLAANKGKGKMDTATETESGPDEAEDEVNDEEEDQEDQETADEK</sequence>
<feature type="compositionally biased region" description="Acidic residues" evidence="6">
    <location>
        <begin position="1965"/>
        <end position="1990"/>
    </location>
</feature>
<feature type="region of interest" description="Disordered" evidence="6">
    <location>
        <begin position="838"/>
        <end position="877"/>
    </location>
</feature>
<feature type="region of interest" description="Disordered" evidence="6">
    <location>
        <begin position="1740"/>
        <end position="1990"/>
    </location>
</feature>
<evidence type="ECO:0000256" key="1">
    <source>
        <dbReference type="ARBA" id="ARBA00002687"/>
    </source>
</evidence>
<gene>
    <name evidence="7" type="ORF">BS50DRAFT_676546</name>
</gene>
<dbReference type="STRING" id="1448308.A0A2T2NNH6"/>
<dbReference type="EMBL" id="KZ678135">
    <property type="protein sequence ID" value="PSN66836.1"/>
    <property type="molecule type" value="Genomic_DNA"/>
</dbReference>
<evidence type="ECO:0000256" key="4">
    <source>
        <dbReference type="ARBA" id="ARBA00014848"/>
    </source>
</evidence>
<dbReference type="InterPro" id="IPR033053">
    <property type="entry name" value="Hir3/CABIN1"/>
</dbReference>
<keyword evidence="8" id="KW-1185">Reference proteome</keyword>
<feature type="region of interest" description="Disordered" evidence="6">
    <location>
        <begin position="1"/>
        <end position="24"/>
    </location>
</feature>
<feature type="region of interest" description="Disordered" evidence="6">
    <location>
        <begin position="330"/>
        <end position="433"/>
    </location>
</feature>
<keyword evidence="5" id="KW-0539">Nucleus</keyword>
<feature type="compositionally biased region" description="Basic and acidic residues" evidence="6">
    <location>
        <begin position="1823"/>
        <end position="1832"/>
    </location>
</feature>
<dbReference type="GO" id="GO:0000417">
    <property type="term" value="C:HIR complex"/>
    <property type="evidence" value="ECO:0007669"/>
    <property type="project" value="TreeGrafter"/>
</dbReference>
<protein>
    <recommendedName>
        <fullName evidence="4">Histone transcription regulator 3 homolog</fullName>
    </recommendedName>
</protein>
<feature type="compositionally biased region" description="Acidic residues" evidence="6">
    <location>
        <begin position="1910"/>
        <end position="1925"/>
    </location>
</feature>
<feature type="compositionally biased region" description="Polar residues" evidence="6">
    <location>
        <begin position="855"/>
        <end position="870"/>
    </location>
</feature>